<evidence type="ECO:0000256" key="2">
    <source>
        <dbReference type="ARBA" id="ARBA00010840"/>
    </source>
</evidence>
<dbReference type="GO" id="GO:0005664">
    <property type="term" value="C:nuclear origin of replication recognition complex"/>
    <property type="evidence" value="ECO:0007669"/>
    <property type="project" value="InterPro"/>
</dbReference>
<evidence type="ECO:0000256" key="4">
    <source>
        <dbReference type="ARBA" id="ARBA00023125"/>
    </source>
</evidence>
<evidence type="ECO:0000256" key="1">
    <source>
        <dbReference type="ARBA" id="ARBA00004123"/>
    </source>
</evidence>
<dbReference type="Pfam" id="PF05460">
    <property type="entry name" value="ORC6"/>
    <property type="match status" value="1"/>
</dbReference>
<keyword evidence="4" id="KW-0238">DNA-binding</keyword>
<evidence type="ECO:0000256" key="5">
    <source>
        <dbReference type="ARBA" id="ARBA00023242"/>
    </source>
</evidence>
<evidence type="ECO:0000313" key="8">
    <source>
        <dbReference type="EMBL" id="CAH0001792.1"/>
    </source>
</evidence>
<feature type="region of interest" description="Disordered" evidence="6">
    <location>
        <begin position="93"/>
        <end position="155"/>
    </location>
</feature>
<evidence type="ECO:0000313" key="9">
    <source>
        <dbReference type="Proteomes" id="UP000754883"/>
    </source>
</evidence>
<dbReference type="Proteomes" id="UP000754883">
    <property type="component" value="Unassembled WGS sequence"/>
</dbReference>
<dbReference type="InterPro" id="IPR008721">
    <property type="entry name" value="ORC6_cyclin_first"/>
</dbReference>
<comment type="similarity">
    <text evidence="2">Belongs to the ORC6 family.</text>
</comment>
<evidence type="ECO:0000256" key="6">
    <source>
        <dbReference type="SAM" id="MobiDB-lite"/>
    </source>
</evidence>
<protein>
    <recommendedName>
        <fullName evidence="7">ORC6 first cyclin-like domain-containing protein</fullName>
    </recommendedName>
</protein>
<proteinExistence type="inferred from homology"/>
<dbReference type="GO" id="GO:0003677">
    <property type="term" value="F:DNA binding"/>
    <property type="evidence" value="ECO:0007669"/>
    <property type="project" value="UniProtKB-KW"/>
</dbReference>
<organism evidence="8 9">
    <name type="scientific">Clonostachys byssicola</name>
    <dbReference type="NCBI Taxonomy" id="160290"/>
    <lineage>
        <taxon>Eukaryota</taxon>
        <taxon>Fungi</taxon>
        <taxon>Dikarya</taxon>
        <taxon>Ascomycota</taxon>
        <taxon>Pezizomycotina</taxon>
        <taxon>Sordariomycetes</taxon>
        <taxon>Hypocreomycetidae</taxon>
        <taxon>Hypocreales</taxon>
        <taxon>Bionectriaceae</taxon>
        <taxon>Clonostachys</taxon>
    </lineage>
</organism>
<name>A0A9N9UTV7_9HYPO</name>
<keyword evidence="3" id="KW-0235">DNA replication</keyword>
<feature type="domain" description="ORC6 first cyclin-like" evidence="7">
    <location>
        <begin position="11"/>
        <end position="93"/>
    </location>
</feature>
<keyword evidence="5" id="KW-0539">Nucleus</keyword>
<comment type="caution">
    <text evidence="8">The sequence shown here is derived from an EMBL/GenBank/DDBJ whole genome shotgun (WGS) entry which is preliminary data.</text>
</comment>
<dbReference type="AlphaFoldDB" id="A0A9N9UTV7"/>
<reference evidence="8" key="1">
    <citation type="submission" date="2021-10" db="EMBL/GenBank/DDBJ databases">
        <authorList>
            <person name="Piombo E."/>
        </authorList>
    </citation>
    <scope>NUCLEOTIDE SEQUENCE</scope>
</reference>
<gene>
    <name evidence="8" type="ORF">CBYS24578_00001685</name>
</gene>
<dbReference type="OrthoDB" id="5367324at2759"/>
<sequence>MSRQIEQALFSLMPTYGSDLPPPLVELAESLVSQSRFKASTLKAEEEVGRLYACANLACNRLKVTLDLPPIQARPPIPPRIYNRLYTHLDNIIPAPSSTPRRGRPARATSSKGAADLASETRPIPSRATPTKEQSLAKFRTPTKGGAGTPSKSTGAANSLAGGALPVWVKPVIKFICSETGQLAIAPTIVAAMDTIIAPGGRRTRDEWVNQNIAPILSAIYFYVTIKLVALSTGQPMTKEPFSAQRREILKLLGRAREETTVNAPSGQDPWTEWEETKPREFNSAVNQMEEQGWLDSDWFKGLDELVGAKRWDVVTAPAEDEDDMAKPIQIRRADTMFQEKYDYLSEERKADYNVWRHKMLQRIIDNRTNSGAMEIDTQ</sequence>
<comment type="subcellular location">
    <subcellularLocation>
        <location evidence="1">Nucleus</location>
    </subcellularLocation>
</comment>
<keyword evidence="9" id="KW-1185">Reference proteome</keyword>
<dbReference type="EMBL" id="CABFNO020001560">
    <property type="protein sequence ID" value="CAH0001792.1"/>
    <property type="molecule type" value="Genomic_DNA"/>
</dbReference>
<evidence type="ECO:0000259" key="7">
    <source>
        <dbReference type="Pfam" id="PF05460"/>
    </source>
</evidence>
<evidence type="ECO:0000256" key="3">
    <source>
        <dbReference type="ARBA" id="ARBA00022705"/>
    </source>
</evidence>
<accession>A0A9N9UTV7</accession>
<dbReference type="GO" id="GO:0006260">
    <property type="term" value="P:DNA replication"/>
    <property type="evidence" value="ECO:0007669"/>
    <property type="project" value="UniProtKB-KW"/>
</dbReference>